<dbReference type="InterPro" id="IPR029026">
    <property type="entry name" value="tRNA_m1G_MTases_N"/>
</dbReference>
<evidence type="ECO:0000256" key="3">
    <source>
        <dbReference type="ARBA" id="ARBA00022679"/>
    </source>
</evidence>
<dbReference type="Proteomes" id="UP001156102">
    <property type="component" value="Unassembled WGS sequence"/>
</dbReference>
<dbReference type="InterPro" id="IPR053888">
    <property type="entry name" value="MRM3-like_sub_bind"/>
</dbReference>
<dbReference type="EMBL" id="JANCLT010000001">
    <property type="protein sequence ID" value="MCP8967402.1"/>
    <property type="molecule type" value="Genomic_DNA"/>
</dbReference>
<dbReference type="Pfam" id="PF00588">
    <property type="entry name" value="SpoU_methylase"/>
    <property type="match status" value="1"/>
</dbReference>
<evidence type="ECO:0000256" key="2">
    <source>
        <dbReference type="ARBA" id="ARBA00022603"/>
    </source>
</evidence>
<protein>
    <submittedName>
        <fullName evidence="5">RNA methyltransferase</fullName>
    </submittedName>
</protein>
<dbReference type="InterPro" id="IPR001537">
    <property type="entry name" value="SpoU_MeTrfase"/>
</dbReference>
<dbReference type="Gene3D" id="3.40.1280.10">
    <property type="match status" value="1"/>
</dbReference>
<evidence type="ECO:0000259" key="4">
    <source>
        <dbReference type="SMART" id="SM00967"/>
    </source>
</evidence>
<dbReference type="PANTHER" id="PTHR43191:SF2">
    <property type="entry name" value="RRNA METHYLTRANSFERASE 3, MITOCHONDRIAL"/>
    <property type="match status" value="1"/>
</dbReference>
<keyword evidence="2 5" id="KW-0489">Methyltransferase</keyword>
<dbReference type="CDD" id="cd18095">
    <property type="entry name" value="SpoU-like_rRNA-MTase"/>
    <property type="match status" value="1"/>
</dbReference>
<dbReference type="SUPFAM" id="SSF75217">
    <property type="entry name" value="alpha/beta knot"/>
    <property type="match status" value="1"/>
</dbReference>
<dbReference type="GO" id="GO:0008173">
    <property type="term" value="F:RNA methyltransferase activity"/>
    <property type="evidence" value="ECO:0007669"/>
    <property type="project" value="InterPro"/>
</dbReference>
<dbReference type="RefSeq" id="WP_254756998.1">
    <property type="nucleotide sequence ID" value="NZ_JANCLT010000001.1"/>
</dbReference>
<dbReference type="PANTHER" id="PTHR43191">
    <property type="entry name" value="RRNA METHYLTRANSFERASE 3"/>
    <property type="match status" value="1"/>
</dbReference>
<dbReference type="SUPFAM" id="SSF55315">
    <property type="entry name" value="L30e-like"/>
    <property type="match status" value="1"/>
</dbReference>
<evidence type="ECO:0000256" key="1">
    <source>
        <dbReference type="ARBA" id="ARBA00007228"/>
    </source>
</evidence>
<dbReference type="GO" id="GO:0003723">
    <property type="term" value="F:RNA binding"/>
    <property type="evidence" value="ECO:0007669"/>
    <property type="project" value="InterPro"/>
</dbReference>
<proteinExistence type="inferred from homology"/>
<dbReference type="GO" id="GO:0005737">
    <property type="term" value="C:cytoplasm"/>
    <property type="evidence" value="ECO:0007669"/>
    <property type="project" value="UniProtKB-ARBA"/>
</dbReference>
<dbReference type="InterPro" id="IPR051259">
    <property type="entry name" value="rRNA_Methyltransferase"/>
</dbReference>
<dbReference type="AlphaFoldDB" id="A0AA41X295"/>
<dbReference type="SMART" id="SM00967">
    <property type="entry name" value="SpoU_sub_bind"/>
    <property type="match status" value="1"/>
</dbReference>
<reference evidence="5" key="1">
    <citation type="submission" date="2022-07" db="EMBL/GenBank/DDBJ databases">
        <authorList>
            <person name="Li W.-J."/>
            <person name="Deng Q.-Q."/>
        </authorList>
    </citation>
    <scope>NUCLEOTIDE SEQUENCE</scope>
    <source>
        <strain evidence="5">SYSU M60031</strain>
    </source>
</reference>
<dbReference type="InterPro" id="IPR029064">
    <property type="entry name" value="Ribosomal_eL30-like_sf"/>
</dbReference>
<accession>A0AA41X295</accession>
<name>A0AA41X295_9BACI</name>
<dbReference type="Pfam" id="PF22435">
    <property type="entry name" value="MRM3-like_sub_bind"/>
    <property type="match status" value="1"/>
</dbReference>
<dbReference type="Gene3D" id="3.30.1330.30">
    <property type="match status" value="1"/>
</dbReference>
<keyword evidence="6" id="KW-1185">Reference proteome</keyword>
<dbReference type="GO" id="GO:0006396">
    <property type="term" value="P:RNA processing"/>
    <property type="evidence" value="ECO:0007669"/>
    <property type="project" value="InterPro"/>
</dbReference>
<keyword evidence="3" id="KW-0808">Transferase</keyword>
<feature type="domain" description="RNA 2-O ribose methyltransferase substrate binding" evidence="4">
    <location>
        <begin position="31"/>
        <end position="99"/>
    </location>
</feature>
<comment type="caution">
    <text evidence="5">The sequence shown here is derived from an EMBL/GenBank/DDBJ whole genome shotgun (WGS) entry which is preliminary data.</text>
</comment>
<dbReference type="InterPro" id="IPR029028">
    <property type="entry name" value="Alpha/beta_knot_MTases"/>
</dbReference>
<evidence type="ECO:0000313" key="6">
    <source>
        <dbReference type="Proteomes" id="UP001156102"/>
    </source>
</evidence>
<sequence length="249" mass="26794">MKRIDSPQNARAKQWKKLLTKKERDKSGLFLVEGFHLVEEALKADVVRELIISESVEVPHGWDTRNAELYLVSEALAKGLSDTEAPQGIFAVCGKPEADILVQDGRFLLLDGVQDPGNLGTMIRTADAAGLTAVILGEGTVDLYNSKVLRSTQGSLFHLPVIKGRLEDWVHKLRDNGVAVYGTALEGAVPFTEAPAGGSFALIMGNEGSGVRPELLGECDRSLYIPIHGAAESLNVAVAAGILTYYLRG</sequence>
<dbReference type="GO" id="GO:0032259">
    <property type="term" value="P:methylation"/>
    <property type="evidence" value="ECO:0007669"/>
    <property type="project" value="UniProtKB-KW"/>
</dbReference>
<organism evidence="5 6">
    <name type="scientific">Ectobacillus ponti</name>
    <dbReference type="NCBI Taxonomy" id="2961894"/>
    <lineage>
        <taxon>Bacteria</taxon>
        <taxon>Bacillati</taxon>
        <taxon>Bacillota</taxon>
        <taxon>Bacilli</taxon>
        <taxon>Bacillales</taxon>
        <taxon>Bacillaceae</taxon>
        <taxon>Ectobacillus</taxon>
    </lineage>
</organism>
<dbReference type="InterPro" id="IPR013123">
    <property type="entry name" value="SpoU_subst-bd"/>
</dbReference>
<comment type="similarity">
    <text evidence="1">Belongs to the class IV-like SAM-binding methyltransferase superfamily. RNA methyltransferase TrmH family.</text>
</comment>
<gene>
    <name evidence="5" type="ORF">NK662_02465</name>
</gene>
<evidence type="ECO:0000313" key="5">
    <source>
        <dbReference type="EMBL" id="MCP8967402.1"/>
    </source>
</evidence>